<dbReference type="SUPFAM" id="SSF55144">
    <property type="entry name" value="LigT-like"/>
    <property type="match status" value="1"/>
</dbReference>
<dbReference type="InterPro" id="IPR056175">
    <property type="entry name" value="Acb1-like_C"/>
</dbReference>
<evidence type="ECO:0000313" key="11">
    <source>
        <dbReference type="Proteomes" id="UP000202888"/>
    </source>
</evidence>
<evidence type="ECO:0000259" key="9">
    <source>
        <dbReference type="Pfam" id="PF23474"/>
    </source>
</evidence>
<feature type="domain" description="Anti-CBASS protein Acb1-like C-terminal" evidence="9">
    <location>
        <begin position="10"/>
        <end position="148"/>
    </location>
</feature>
<keyword evidence="11" id="KW-1185">Reference proteome</keyword>
<comment type="catalytic activity">
    <reaction evidence="4">
        <text>3',3',3'-cAAG + H2O = A[3'-5']pG[3'-5']pAp[3'] + H(+)</text>
        <dbReference type="Rhea" id="RHEA:72867"/>
        <dbReference type="ChEBI" id="CHEBI:15377"/>
        <dbReference type="ChEBI" id="CHEBI:15378"/>
        <dbReference type="ChEBI" id="CHEBI:143810"/>
        <dbReference type="ChEBI" id="CHEBI:192533"/>
    </reaction>
    <physiologicalReaction direction="left-to-right" evidence="4">
        <dbReference type="Rhea" id="RHEA:72868"/>
    </physiologicalReaction>
</comment>
<proteinExistence type="inferred from homology"/>
<evidence type="ECO:0000256" key="3">
    <source>
        <dbReference type="ARBA" id="ARBA00034240"/>
    </source>
</evidence>
<evidence type="ECO:0000256" key="2">
    <source>
        <dbReference type="ARBA" id="ARBA00034233"/>
    </source>
</evidence>
<dbReference type="RefSeq" id="YP_009201425.1">
    <property type="nucleotide sequence ID" value="NC_028829.1"/>
</dbReference>
<organism evidence="10 11">
    <name type="scientific">Vibrio phage ValKK3</name>
    <dbReference type="NCBI Taxonomy" id="1610855"/>
    <lineage>
        <taxon>Viruses</taxon>
        <taxon>Duplodnaviria</taxon>
        <taxon>Heunggongvirae</taxon>
        <taxon>Uroviricota</taxon>
        <taxon>Caudoviricetes</taxon>
        <taxon>Pantevenvirales</taxon>
        <taxon>Straboviridae</taxon>
        <taxon>Schizotequatrovirus</taxon>
        <taxon>Schizotequatrovirus valkk3</taxon>
    </lineage>
</organism>
<comment type="catalytic activity">
    <reaction evidence="3">
        <text>3',3',3'-c-tri-AMP + H2O = A[3'-5']pA[3'-5']pAp[3'] + H(+)</text>
        <dbReference type="Rhea" id="RHEA:72859"/>
        <dbReference type="ChEBI" id="CHEBI:15377"/>
        <dbReference type="ChEBI" id="CHEBI:15378"/>
        <dbReference type="ChEBI" id="CHEBI:192523"/>
        <dbReference type="ChEBI" id="CHEBI:192530"/>
    </reaction>
    <physiologicalReaction direction="left-to-right" evidence="3">
        <dbReference type="Rhea" id="RHEA:72860"/>
    </physiologicalReaction>
</comment>
<evidence type="ECO:0000256" key="8">
    <source>
        <dbReference type="ARBA" id="ARBA00048123"/>
    </source>
</evidence>
<keyword evidence="1" id="KW-0378">Hydrolase</keyword>
<evidence type="ECO:0000256" key="6">
    <source>
        <dbReference type="ARBA" id="ARBA00034316"/>
    </source>
</evidence>
<comment type="catalytic activity">
    <reaction evidence="5">
        <text>3',3'-cGAMP + H2O = G[3'-5']pAp[3'] + H(+)</text>
        <dbReference type="Rhea" id="RHEA:72831"/>
        <dbReference type="ChEBI" id="CHEBI:15377"/>
        <dbReference type="ChEBI" id="CHEBI:15378"/>
        <dbReference type="ChEBI" id="CHEBI:71501"/>
        <dbReference type="ChEBI" id="CHEBI:192497"/>
    </reaction>
    <physiologicalReaction direction="left-to-right" evidence="5">
        <dbReference type="Rhea" id="RHEA:72832"/>
    </physiologicalReaction>
</comment>
<dbReference type="InterPro" id="IPR009097">
    <property type="entry name" value="Cyclic_Pdiesterase"/>
</dbReference>
<protein>
    <recommendedName>
        <fullName evidence="7">Anti-CBASS protein Acb1</fullName>
    </recommendedName>
</protein>
<evidence type="ECO:0000256" key="4">
    <source>
        <dbReference type="ARBA" id="ARBA00034244"/>
    </source>
</evidence>
<evidence type="ECO:0000256" key="7">
    <source>
        <dbReference type="ARBA" id="ARBA00034343"/>
    </source>
</evidence>
<comment type="catalytic activity">
    <reaction evidence="8">
        <text>3',3'-cUAMP + H2O = U[3'-5']pAp[3'] + H(+)</text>
        <dbReference type="Rhea" id="RHEA:72835"/>
        <dbReference type="ChEBI" id="CHEBI:15377"/>
        <dbReference type="ChEBI" id="CHEBI:15378"/>
        <dbReference type="ChEBI" id="CHEBI:143809"/>
        <dbReference type="ChEBI" id="CHEBI:192498"/>
    </reaction>
    <physiologicalReaction direction="left-to-right" evidence="8">
        <dbReference type="Rhea" id="RHEA:72836"/>
    </physiologicalReaction>
</comment>
<evidence type="ECO:0000313" key="10">
    <source>
        <dbReference type="EMBL" id="AJT61163.1"/>
    </source>
</evidence>
<dbReference type="GO" id="GO:0016787">
    <property type="term" value="F:hydrolase activity"/>
    <property type="evidence" value="ECO:0007669"/>
    <property type="project" value="UniProtKB-KW"/>
</dbReference>
<evidence type="ECO:0000256" key="1">
    <source>
        <dbReference type="ARBA" id="ARBA00022801"/>
    </source>
</evidence>
<comment type="catalytic activity">
    <reaction evidence="2">
        <text>3',3',3'-cAAG + H2O = G[3'-5']pA[3'-5']pAp[3'] + H(+)</text>
        <dbReference type="Rhea" id="RHEA:72863"/>
        <dbReference type="ChEBI" id="CHEBI:15377"/>
        <dbReference type="ChEBI" id="CHEBI:15378"/>
        <dbReference type="ChEBI" id="CHEBI:143810"/>
        <dbReference type="ChEBI" id="CHEBI:192532"/>
    </reaction>
    <physiologicalReaction direction="left-to-right" evidence="2">
        <dbReference type="Rhea" id="RHEA:72864"/>
    </physiologicalReaction>
</comment>
<evidence type="ECO:0000256" key="5">
    <source>
        <dbReference type="ARBA" id="ARBA00034283"/>
    </source>
</evidence>
<comment type="similarity">
    <text evidence="6">Belongs to the anti-CBASS protein Acb1 family.</text>
</comment>
<dbReference type="KEGG" id="vg:26628648"/>
<dbReference type="EMBL" id="KP671755">
    <property type="protein sequence ID" value="AJT61163.1"/>
    <property type="molecule type" value="Genomic_DNA"/>
</dbReference>
<dbReference type="OrthoDB" id="11210at10239"/>
<name>A0A0D4DC68_9CAUD</name>
<dbReference type="GeneID" id="26628648"/>
<reference evidence="10 11" key="1">
    <citation type="journal article" date="2016" name="Genom Data">
        <title>Complete genome sequence of a giant Vibrio phage ValKK3 infecting Vibrio alginolyticus.</title>
        <authorList>
            <person name="Lal T.M."/>
            <person name="Sano M."/>
            <person name="Hatai K."/>
            <person name="Ransangan J."/>
        </authorList>
    </citation>
    <scope>NUCLEOTIDE SEQUENCE [LARGE SCALE GENOMIC DNA]</scope>
</reference>
<dbReference type="Pfam" id="PF23474">
    <property type="entry name" value="Acb1"/>
    <property type="match status" value="1"/>
</dbReference>
<accession>A0A0D4DC68</accession>
<sequence>MKLSKFLESQGTYVGIRLDEASKQELVRLQKTLRLKNPLEPDKFHVTVLYSRKQIDVPVVDTTFVATVEHIDCWKTQDGKYAVVAKMVCPELVERHDDLISIGGTHDYPDYTPHVTLSYDDAITPMSVNAEVRLVDEYLEPLDLNWVDSND</sequence>
<dbReference type="Proteomes" id="UP000202888">
    <property type="component" value="Segment"/>
</dbReference>